<evidence type="ECO:0000313" key="3">
    <source>
        <dbReference type="Proteomes" id="UP000023152"/>
    </source>
</evidence>
<evidence type="ECO:0000256" key="1">
    <source>
        <dbReference type="SAM" id="Phobius"/>
    </source>
</evidence>
<keyword evidence="1" id="KW-0812">Transmembrane</keyword>
<keyword evidence="1" id="KW-0472">Membrane</keyword>
<accession>X6NXR3</accession>
<gene>
    <name evidence="2" type="ORF">RFI_07054</name>
</gene>
<keyword evidence="3" id="KW-1185">Reference proteome</keyword>
<dbReference type="Proteomes" id="UP000023152">
    <property type="component" value="Unassembled WGS sequence"/>
</dbReference>
<evidence type="ECO:0000313" key="2">
    <source>
        <dbReference type="EMBL" id="ETO30067.1"/>
    </source>
</evidence>
<feature type="transmembrane region" description="Helical" evidence="1">
    <location>
        <begin position="27"/>
        <end position="47"/>
    </location>
</feature>
<name>X6NXR3_RETFI</name>
<keyword evidence="1" id="KW-1133">Transmembrane helix</keyword>
<proteinExistence type="predicted"/>
<dbReference type="AlphaFoldDB" id="X6NXR3"/>
<protein>
    <submittedName>
        <fullName evidence="2">Uncharacterized protein</fullName>
    </submittedName>
</protein>
<feature type="transmembrane region" description="Helical" evidence="1">
    <location>
        <begin position="67"/>
        <end position="89"/>
    </location>
</feature>
<reference evidence="2 3" key="1">
    <citation type="journal article" date="2013" name="Curr. Biol.">
        <title>The Genome of the Foraminiferan Reticulomyxa filosa.</title>
        <authorList>
            <person name="Glockner G."/>
            <person name="Hulsmann N."/>
            <person name="Schleicher M."/>
            <person name="Noegel A.A."/>
            <person name="Eichinger L."/>
            <person name="Gallinger C."/>
            <person name="Pawlowski J."/>
            <person name="Sierra R."/>
            <person name="Euteneuer U."/>
            <person name="Pillet L."/>
            <person name="Moustafa A."/>
            <person name="Platzer M."/>
            <person name="Groth M."/>
            <person name="Szafranski K."/>
            <person name="Schliwa M."/>
        </authorList>
    </citation>
    <scope>NUCLEOTIDE SEQUENCE [LARGE SCALE GENOMIC DNA]</scope>
</reference>
<comment type="caution">
    <text evidence="2">The sequence shown here is derived from an EMBL/GenBank/DDBJ whole genome shotgun (WGS) entry which is preliminary data.</text>
</comment>
<dbReference type="EMBL" id="ASPP01005693">
    <property type="protein sequence ID" value="ETO30067.1"/>
    <property type="molecule type" value="Genomic_DNA"/>
</dbReference>
<feature type="transmembrane region" description="Helical" evidence="1">
    <location>
        <begin position="175"/>
        <end position="198"/>
    </location>
</feature>
<sequence>MCRNRHNEWHCQFNYCHSKNYTSVNLAVLPLAVVFFVLAVVVTVRFFWPLYKRSSGKDKRKVEVSRFFLNGSIVCHGFFLMASCCNVLMEIMCGQDKPEITLMILMPISGAGYFAGYTSLYAIFVGRLYFTFQNTYYAYKRKTYICLLVIAILAWAFLLKGAVKYINHFVLRVEFAVAGILYVATSLGIFTLFCHSLYRLALLRRRTFPVKNEQNQIDISS</sequence>
<feature type="transmembrane region" description="Helical" evidence="1">
    <location>
        <begin position="101"/>
        <end position="124"/>
    </location>
</feature>
<feature type="transmembrane region" description="Helical" evidence="1">
    <location>
        <begin position="144"/>
        <end position="163"/>
    </location>
</feature>
<organism evidence="2 3">
    <name type="scientific">Reticulomyxa filosa</name>
    <dbReference type="NCBI Taxonomy" id="46433"/>
    <lineage>
        <taxon>Eukaryota</taxon>
        <taxon>Sar</taxon>
        <taxon>Rhizaria</taxon>
        <taxon>Retaria</taxon>
        <taxon>Foraminifera</taxon>
        <taxon>Monothalamids</taxon>
        <taxon>Reticulomyxidae</taxon>
        <taxon>Reticulomyxa</taxon>
    </lineage>
</organism>